<dbReference type="SMART" id="SM00858">
    <property type="entry name" value="SAF"/>
    <property type="match status" value="1"/>
</dbReference>
<evidence type="ECO:0000313" key="4">
    <source>
        <dbReference type="Proteomes" id="UP000199301"/>
    </source>
</evidence>
<reference evidence="4" key="1">
    <citation type="submission" date="2016-10" db="EMBL/GenBank/DDBJ databases">
        <authorList>
            <person name="Varghese N."/>
            <person name="Submissions S."/>
        </authorList>
    </citation>
    <scope>NUCLEOTIDE SEQUENCE [LARGE SCALE GENOMIC DNA]</scope>
    <source>
        <strain evidence="4">DSM 45459</strain>
    </source>
</reference>
<protein>
    <submittedName>
        <fullName evidence="3">Flp pilus assembly protein CpaB</fullName>
    </submittedName>
</protein>
<dbReference type="RefSeq" id="WP_092524158.1">
    <property type="nucleotide sequence ID" value="NZ_FNKO01000002.1"/>
</dbReference>
<dbReference type="InterPro" id="IPR013974">
    <property type="entry name" value="SAF"/>
</dbReference>
<keyword evidence="1" id="KW-0472">Membrane</keyword>
<proteinExistence type="predicted"/>
<dbReference type="Pfam" id="PF08666">
    <property type="entry name" value="SAF"/>
    <property type="match status" value="1"/>
</dbReference>
<name>A0A1H1EK12_9ACTN</name>
<evidence type="ECO:0000259" key="2">
    <source>
        <dbReference type="SMART" id="SM00858"/>
    </source>
</evidence>
<evidence type="ECO:0000256" key="1">
    <source>
        <dbReference type="SAM" id="Phobius"/>
    </source>
</evidence>
<organism evidence="3 4">
    <name type="scientific">Actinopolyspora saharensis</name>
    <dbReference type="NCBI Taxonomy" id="995062"/>
    <lineage>
        <taxon>Bacteria</taxon>
        <taxon>Bacillati</taxon>
        <taxon>Actinomycetota</taxon>
        <taxon>Actinomycetes</taxon>
        <taxon>Actinopolysporales</taxon>
        <taxon>Actinopolysporaceae</taxon>
        <taxon>Actinopolyspora</taxon>
    </lineage>
</organism>
<evidence type="ECO:0000313" key="3">
    <source>
        <dbReference type="EMBL" id="SDQ88789.1"/>
    </source>
</evidence>
<dbReference type="AlphaFoldDB" id="A0A1H1EK12"/>
<gene>
    <name evidence="3" type="ORF">SAMN04489718_2567</name>
</gene>
<accession>A0A1H1EK12</accession>
<keyword evidence="1" id="KW-1133">Transmembrane helix</keyword>
<dbReference type="EMBL" id="FNKO01000002">
    <property type="protein sequence ID" value="SDQ88789.1"/>
    <property type="molecule type" value="Genomic_DNA"/>
</dbReference>
<keyword evidence="4" id="KW-1185">Reference proteome</keyword>
<feature type="domain" description="SAF" evidence="2">
    <location>
        <begin position="62"/>
        <end position="124"/>
    </location>
</feature>
<dbReference type="Proteomes" id="UP000199301">
    <property type="component" value="Unassembled WGS sequence"/>
</dbReference>
<feature type="transmembrane region" description="Helical" evidence="1">
    <location>
        <begin position="37"/>
        <end position="54"/>
    </location>
</feature>
<dbReference type="Gene3D" id="3.90.1210.10">
    <property type="entry name" value="Antifreeze-like/N-acetylneuraminic acid synthase C-terminal domain"/>
    <property type="match status" value="1"/>
</dbReference>
<keyword evidence="1" id="KW-0812">Transmembrane</keyword>
<sequence length="220" mass="22865">MASRTGGAEPRLGARLRDRIRGALPFGGRRVTLLRRFAAGGLLLTAVVLALPLAPATGRRGEPVLTAAHELSPGTELTADDLAVRRVPSGLVPEGTLRDRERVVGEVLAHALRKGAPLTDLSLLENALAHVTAEDGGQAAVVLRPAETGLAELLRPGARVDIVTERNGRSAVLAERAAVVSTHPAEEGEQAALVVVSLDRARAAEVAAAKLSGPLTLTLR</sequence>
<dbReference type="CDD" id="cd11614">
    <property type="entry name" value="SAF_CpaB_FlgA_like"/>
    <property type="match status" value="1"/>
</dbReference>
<dbReference type="OrthoDB" id="4808509at2"/>
<dbReference type="STRING" id="995062.SAMN04489718_2567"/>